<sequence length="264" mass="31081">MIGLKKQLLDEMTKLERIKHILDERLQDVPEGRLRISSTGKYTQYYLCTSNNSRNGNYMPKEKQSDIRALAQKAYDKKLKKLIDKRVKQFQQIANDYADDEIDAIYAHLTPRRKELVVPIQATYEQLVKKWKSIPYEGKAFKEGMVEIYTKKGERVRSKSEKILADMFYDRGIEYKYECPLYLKGYGVVYPDFTFLSKKTNEELYWEHEGRMDDPAYVDKAIRKIDVYAKNGILSGERLILTYESSKYSLNLSIVEKLINTYLL</sequence>
<accession>A0A1I5UU82</accession>
<dbReference type="AlphaFoldDB" id="A0A1I5UU82"/>
<evidence type="ECO:0000313" key="2">
    <source>
        <dbReference type="Proteomes" id="UP000182624"/>
    </source>
</evidence>
<reference evidence="2" key="1">
    <citation type="submission" date="2016-10" db="EMBL/GenBank/DDBJ databases">
        <authorList>
            <person name="Varghese N."/>
            <person name="Submissions S."/>
        </authorList>
    </citation>
    <scope>NUCLEOTIDE SEQUENCE [LARGE SCALE GENOMIC DNA]</scope>
    <source>
        <strain evidence="2">P18</strain>
    </source>
</reference>
<name>A0A1I5UU82_9FIRM</name>
<gene>
    <name evidence="1" type="ORF">SAMN04487928_11448</name>
</gene>
<proteinExistence type="predicted"/>
<dbReference type="RefSeq" id="WP_074888162.1">
    <property type="nucleotide sequence ID" value="NZ_FOXO01000014.1"/>
</dbReference>
<dbReference type="EMBL" id="FOXO01000014">
    <property type="protein sequence ID" value="SFP98748.1"/>
    <property type="molecule type" value="Genomic_DNA"/>
</dbReference>
<protein>
    <submittedName>
        <fullName evidence="1">Uncharacterized protein</fullName>
    </submittedName>
</protein>
<keyword evidence="2" id="KW-1185">Reference proteome</keyword>
<dbReference type="Proteomes" id="UP000182624">
    <property type="component" value="Unassembled WGS sequence"/>
</dbReference>
<organism evidence="1 2">
    <name type="scientific">Butyrivibrio proteoclasticus</name>
    <dbReference type="NCBI Taxonomy" id="43305"/>
    <lineage>
        <taxon>Bacteria</taxon>
        <taxon>Bacillati</taxon>
        <taxon>Bacillota</taxon>
        <taxon>Clostridia</taxon>
        <taxon>Lachnospirales</taxon>
        <taxon>Lachnospiraceae</taxon>
        <taxon>Butyrivibrio</taxon>
    </lineage>
</organism>
<dbReference type="OrthoDB" id="243939at2"/>
<evidence type="ECO:0000313" key="1">
    <source>
        <dbReference type="EMBL" id="SFP98748.1"/>
    </source>
</evidence>